<dbReference type="RefSeq" id="WP_168051809.1">
    <property type="nucleotide sequence ID" value="NZ_JAAOZT010000001.1"/>
</dbReference>
<dbReference type="SUPFAM" id="SSF143011">
    <property type="entry name" value="RelE-like"/>
    <property type="match status" value="1"/>
</dbReference>
<dbReference type="Proteomes" id="UP000571084">
    <property type="component" value="Unassembled WGS sequence"/>
</dbReference>
<keyword evidence="2" id="KW-1185">Reference proteome</keyword>
<proteinExistence type="predicted"/>
<dbReference type="Gene3D" id="3.30.2310.20">
    <property type="entry name" value="RelE-like"/>
    <property type="match status" value="1"/>
</dbReference>
<dbReference type="EMBL" id="JACHHQ010000004">
    <property type="protein sequence ID" value="MBB5200437.1"/>
    <property type="molecule type" value="Genomic_DNA"/>
</dbReference>
<dbReference type="PANTHER" id="PTHR40266">
    <property type="entry name" value="TOXIN HIGB-1"/>
    <property type="match status" value="1"/>
</dbReference>
<dbReference type="InterPro" id="IPR035093">
    <property type="entry name" value="RelE/ParE_toxin_dom_sf"/>
</dbReference>
<protein>
    <submittedName>
        <fullName evidence="1">Proteic killer suppression protein</fullName>
    </submittedName>
</protein>
<name>A0A840RPX6_9BURK</name>
<accession>A0A840RPX6</accession>
<sequence>MIKTFQHKGLKAFFETGSMACIQATHAPRLAAMLRRLNELPDASGMNLPGWGLHPLRGDLKGHFSVKVNANWRMTFKFDGTDAVLVDYQDYH</sequence>
<dbReference type="InterPro" id="IPR007711">
    <property type="entry name" value="HigB-1"/>
</dbReference>
<evidence type="ECO:0000313" key="1">
    <source>
        <dbReference type="EMBL" id="MBB5200437.1"/>
    </source>
</evidence>
<dbReference type="PANTHER" id="PTHR40266:SF2">
    <property type="entry name" value="TOXIN HIGB-1"/>
    <property type="match status" value="1"/>
</dbReference>
<organism evidence="1 2">
    <name type="scientific">Glaciimonas immobilis</name>
    <dbReference type="NCBI Taxonomy" id="728004"/>
    <lineage>
        <taxon>Bacteria</taxon>
        <taxon>Pseudomonadati</taxon>
        <taxon>Pseudomonadota</taxon>
        <taxon>Betaproteobacteria</taxon>
        <taxon>Burkholderiales</taxon>
        <taxon>Oxalobacteraceae</taxon>
        <taxon>Glaciimonas</taxon>
    </lineage>
</organism>
<dbReference type="AlphaFoldDB" id="A0A840RPX6"/>
<dbReference type="Pfam" id="PF05015">
    <property type="entry name" value="HigB-like_toxin"/>
    <property type="match status" value="1"/>
</dbReference>
<gene>
    <name evidence="1" type="ORF">HNR39_002272</name>
</gene>
<comment type="caution">
    <text evidence="1">The sequence shown here is derived from an EMBL/GenBank/DDBJ whole genome shotgun (WGS) entry which is preliminary data.</text>
</comment>
<evidence type="ECO:0000313" key="2">
    <source>
        <dbReference type="Proteomes" id="UP000571084"/>
    </source>
</evidence>
<reference evidence="1 2" key="1">
    <citation type="submission" date="2020-08" db="EMBL/GenBank/DDBJ databases">
        <title>Genomic Encyclopedia of Type Strains, Phase IV (KMG-IV): sequencing the most valuable type-strain genomes for metagenomic binning, comparative biology and taxonomic classification.</title>
        <authorList>
            <person name="Goeker M."/>
        </authorList>
    </citation>
    <scope>NUCLEOTIDE SEQUENCE [LARGE SCALE GENOMIC DNA]</scope>
    <source>
        <strain evidence="1 2">DSM 23240</strain>
    </source>
</reference>